<name>F6KBH6_9BILA</name>
<feature type="domain" description="Cytochrome oxidase subunit I profile" evidence="15">
    <location>
        <begin position="1"/>
        <end position="466"/>
    </location>
</feature>
<evidence type="ECO:0000256" key="13">
    <source>
        <dbReference type="RuleBase" id="RU000369"/>
    </source>
</evidence>
<comment type="function">
    <text evidence="13">Component of the cytochrome c oxidase, the last enzyme in the mitochondrial electron transport chain which drives oxidative phosphorylation. The respiratory chain contains 3 multisubunit complexes succinate dehydrogenase (complex II, CII), ubiquinol-cytochrome c oxidoreductase (cytochrome b-c1 complex, complex III, CIII) and cytochrome c oxidase (complex IV, CIV), that cooperate to transfer electrons derived from NADH and succinate to molecular oxygen, creating an electrochemical gradient over the inner membrane that drives transmembrane transport and the ATP synthase. Cytochrome c oxidase is the component of the respiratory chain that catalyzes the reduction of oxygen to water. Electrons originating from reduced cytochrome c in the intermembrane space (IMS) are transferred via the dinuclear copper A center (CU(A)) of subunit 2 and heme A of subunit 1 to the active site in subunit 1, a binuclear center (BNC) formed by heme A3 and copper B (CU(B)). The BNC reduces molecular oxygen to 2 water molecules using 4 electrons from cytochrome c in the IMS and 4 protons from the mitochondrial matrix.</text>
</comment>
<feature type="transmembrane region" description="Helical" evidence="14">
    <location>
        <begin position="326"/>
        <end position="347"/>
    </location>
</feature>
<dbReference type="PRINTS" id="PR01165">
    <property type="entry name" value="CYCOXIDASEI"/>
</dbReference>
<feature type="transmembrane region" description="Helical" evidence="14">
    <location>
        <begin position="258"/>
        <end position="281"/>
    </location>
</feature>
<evidence type="ECO:0000256" key="4">
    <source>
        <dbReference type="ARBA" id="ARBA00009578"/>
    </source>
</evidence>
<evidence type="ECO:0000256" key="1">
    <source>
        <dbReference type="ARBA" id="ARBA00001971"/>
    </source>
</evidence>
<feature type="transmembrane region" description="Helical" evidence="14">
    <location>
        <begin position="168"/>
        <end position="201"/>
    </location>
</feature>
<evidence type="ECO:0000256" key="10">
    <source>
        <dbReference type="ARBA" id="ARBA00022989"/>
    </source>
</evidence>
<evidence type="ECO:0000256" key="7">
    <source>
        <dbReference type="ARBA" id="ARBA00022692"/>
    </source>
</evidence>
<comment type="pathway">
    <text evidence="3 13">Energy metabolism; oxidative phosphorylation.</text>
</comment>
<feature type="transmembrane region" description="Helical" evidence="14">
    <location>
        <begin position="489"/>
        <end position="507"/>
    </location>
</feature>
<feature type="transmembrane region" description="Helical" evidence="14">
    <location>
        <begin position="293"/>
        <end position="314"/>
    </location>
</feature>
<evidence type="ECO:0000256" key="2">
    <source>
        <dbReference type="ARBA" id="ARBA00004141"/>
    </source>
</evidence>
<dbReference type="GO" id="GO:0015990">
    <property type="term" value="P:electron transport coupled proton transport"/>
    <property type="evidence" value="ECO:0007669"/>
    <property type="project" value="TreeGrafter"/>
</dbReference>
<evidence type="ECO:0000256" key="12">
    <source>
        <dbReference type="ARBA" id="ARBA00049512"/>
    </source>
</evidence>
<feature type="transmembrane region" description="Helical" evidence="14">
    <location>
        <begin position="398"/>
        <end position="421"/>
    </location>
</feature>
<evidence type="ECO:0000256" key="8">
    <source>
        <dbReference type="ARBA" id="ARBA00022967"/>
    </source>
</evidence>
<feature type="transmembrane region" description="Helical" evidence="14">
    <location>
        <begin position="129"/>
        <end position="156"/>
    </location>
</feature>
<dbReference type="PANTHER" id="PTHR10422">
    <property type="entry name" value="CYTOCHROME C OXIDASE SUBUNIT 1"/>
    <property type="match status" value="1"/>
</dbReference>
<keyword evidence="7 13" id="KW-0812">Transmembrane</keyword>
<feature type="transmembrane region" description="Helical" evidence="14">
    <location>
        <begin position="48"/>
        <end position="79"/>
    </location>
</feature>
<evidence type="ECO:0000259" key="15">
    <source>
        <dbReference type="PROSITE" id="PS50855"/>
    </source>
</evidence>
<dbReference type="PROSITE" id="PS50855">
    <property type="entry name" value="COX1"/>
    <property type="match status" value="1"/>
</dbReference>
<feature type="transmembrane region" description="Helical" evidence="14">
    <location>
        <begin position="449"/>
        <end position="477"/>
    </location>
</feature>
<dbReference type="SUPFAM" id="SSF81442">
    <property type="entry name" value="Cytochrome c oxidase subunit I-like"/>
    <property type="match status" value="1"/>
</dbReference>
<dbReference type="AlphaFoldDB" id="F6KBH6"/>
<protein>
    <recommendedName>
        <fullName evidence="5 13">Cytochrome c oxidase subunit 1</fullName>
        <ecNumber evidence="13">7.1.1.9</ecNumber>
    </recommendedName>
</protein>
<keyword evidence="10 14" id="KW-1133">Transmembrane helix</keyword>
<keyword evidence="13" id="KW-0408">Iron</keyword>
<feature type="transmembrane region" description="Helical" evidence="14">
    <location>
        <begin position="233"/>
        <end position="251"/>
    </location>
</feature>
<reference evidence="16" key="1">
    <citation type="journal article" date="2011" name="Genome">
        <title>The mitochondrial genome of the soybean cyst nematode, Heterodera glycines.</title>
        <authorList>
            <person name="Gibson T."/>
            <person name="Farrugia D."/>
            <person name="Barrett J."/>
            <person name="Chitwood D.J."/>
            <person name="Rowe J."/>
            <person name="Subbotin S."/>
            <person name="Dowton M."/>
        </authorList>
    </citation>
    <scope>NUCLEOTIDE SEQUENCE</scope>
</reference>
<dbReference type="PROSITE" id="PS00077">
    <property type="entry name" value="COX1_CUB"/>
    <property type="match status" value="1"/>
</dbReference>
<dbReference type="EMBL" id="HM640929">
    <property type="protein sequence ID" value="ADK97616.1"/>
    <property type="molecule type" value="Genomic_DNA"/>
</dbReference>
<keyword evidence="13" id="KW-0186">Copper</keyword>
<dbReference type="UniPathway" id="UPA00705"/>
<keyword evidence="13" id="KW-0813">Transport</keyword>
<gene>
    <name evidence="16" type="primary">COX1</name>
</gene>
<dbReference type="EC" id="7.1.1.9" evidence="13"/>
<dbReference type="InterPro" id="IPR023616">
    <property type="entry name" value="Cyt_c_oxase-like_su1_dom"/>
</dbReference>
<evidence type="ECO:0000256" key="9">
    <source>
        <dbReference type="ARBA" id="ARBA00022982"/>
    </source>
</evidence>
<dbReference type="GO" id="GO:0006123">
    <property type="term" value="P:mitochondrial electron transport, cytochrome c to oxygen"/>
    <property type="evidence" value="ECO:0007669"/>
    <property type="project" value="TreeGrafter"/>
</dbReference>
<proteinExistence type="inferred from homology"/>
<evidence type="ECO:0000256" key="14">
    <source>
        <dbReference type="SAM" id="Phobius"/>
    </source>
</evidence>
<feature type="transmembrane region" description="Helical" evidence="14">
    <location>
        <begin position="91"/>
        <end position="109"/>
    </location>
</feature>
<geneLocation type="mitochondrion" evidence="16"/>
<comment type="catalytic activity">
    <reaction evidence="12">
        <text>4 Fe(II)-[cytochrome c] + O2 + 8 H(+)(in) = 4 Fe(III)-[cytochrome c] + 2 H2O + 4 H(+)(out)</text>
        <dbReference type="Rhea" id="RHEA:11436"/>
        <dbReference type="Rhea" id="RHEA-COMP:10350"/>
        <dbReference type="Rhea" id="RHEA-COMP:14399"/>
        <dbReference type="ChEBI" id="CHEBI:15377"/>
        <dbReference type="ChEBI" id="CHEBI:15378"/>
        <dbReference type="ChEBI" id="CHEBI:15379"/>
        <dbReference type="ChEBI" id="CHEBI:29033"/>
        <dbReference type="ChEBI" id="CHEBI:29034"/>
        <dbReference type="EC" id="7.1.1.9"/>
    </reaction>
    <physiologicalReaction direction="left-to-right" evidence="12">
        <dbReference type="Rhea" id="RHEA:11437"/>
    </physiologicalReaction>
</comment>
<keyword evidence="13" id="KW-0999">Mitochondrion inner membrane</keyword>
<accession>F6KBH6</accession>
<evidence type="ECO:0000313" key="16">
    <source>
        <dbReference type="EMBL" id="ADK97616.1"/>
    </source>
</evidence>
<keyword evidence="8" id="KW-1278">Translocase</keyword>
<feature type="transmembrane region" description="Helical" evidence="14">
    <location>
        <begin position="367"/>
        <end position="391"/>
    </location>
</feature>
<dbReference type="InterPro" id="IPR000883">
    <property type="entry name" value="Cyt_C_Oxase_1"/>
</dbReference>
<keyword evidence="9 13" id="KW-0249">Electron transport</keyword>
<dbReference type="GO" id="GO:0020037">
    <property type="term" value="F:heme binding"/>
    <property type="evidence" value="ECO:0007669"/>
    <property type="project" value="InterPro"/>
</dbReference>
<feature type="transmembrane region" description="Helical" evidence="14">
    <location>
        <begin position="7"/>
        <end position="28"/>
    </location>
</feature>
<comment type="similarity">
    <text evidence="4 13">Belongs to the heme-copper respiratory oxidase family.</text>
</comment>
<keyword evidence="13 16" id="KW-0496">Mitochondrion</keyword>
<comment type="cofactor">
    <cofactor evidence="1">
        <name>heme</name>
        <dbReference type="ChEBI" id="CHEBI:30413"/>
    </cofactor>
</comment>
<organism evidence="16">
    <name type="scientific">Heterodera cardiolata</name>
    <dbReference type="NCBI Taxonomy" id="869558"/>
    <lineage>
        <taxon>Eukaryota</taxon>
        <taxon>Metazoa</taxon>
        <taxon>Ecdysozoa</taxon>
        <taxon>Nematoda</taxon>
        <taxon>Chromadorea</taxon>
        <taxon>Rhabditida</taxon>
        <taxon>Tylenchina</taxon>
        <taxon>Tylenchomorpha</taxon>
        <taxon>Tylenchoidea</taxon>
        <taxon>Heteroderidae</taxon>
        <taxon>Heteroderinae</taxon>
        <taxon>Heterodera</taxon>
    </lineage>
</organism>
<dbReference type="InterPro" id="IPR036927">
    <property type="entry name" value="Cyt_c_oxase-like_su1_sf"/>
</dbReference>
<evidence type="ECO:0000256" key="11">
    <source>
        <dbReference type="ARBA" id="ARBA00023136"/>
    </source>
</evidence>
<dbReference type="PANTHER" id="PTHR10422:SF18">
    <property type="entry name" value="CYTOCHROME C OXIDASE SUBUNIT 1"/>
    <property type="match status" value="1"/>
</dbReference>
<sequence length="510" mass="58503">MNHKEISILYLFFSFWSGMLGGSMSFLIRLELLSPFFYLGSGQLYNSLITGHALLMIFFLVMPSLIGAFGNFLVPFFIFSSDLAFPRINSLSFWLLPFSLLLLIMGFLIDEGVGTSWTFYPPLSSISHPGFSVDLGILTLHMAGISSIAGSLNFWVTIKNLKLMSLNFFSLNLFIWTILVSIFLLLLTLPVLAGAITLLLFDRNFNGNFFDTTGGGNPLVFQHLFWFFGHPEVYVLVLPAFGLISFSCQLLSGKKNIYGFLGMIYAIISIGFIGCLVWAHHMFVVGMDIDSRAYFSAATMVIAIPTGVKVFSWLMSLYGSIFFLDYIFLWVVGFIFLFTIGGLSGLVLSNASLDIFMHDTYYVVAHFHYVLSMGAVFGIFLGFFLIFTSLFKLNFNSFFVKIFFFFFFFSVNLTFFPMHFIGLQGMPRKYLDYSDFFFFWNMMSSLGSFFSFFSIFFFIFLVMDSFLSFNIVILDLMDLLNSEFLNENFFHMNSENLVMFFFFWFFFCML</sequence>
<comment type="subcellular location">
    <subcellularLocation>
        <location evidence="2">Membrane</location>
        <topology evidence="2">Multi-pass membrane protein</topology>
    </subcellularLocation>
    <subcellularLocation>
        <location evidence="13">Mitochondrion inner membrane</location>
        <topology evidence="13">Multi-pass membrane protein</topology>
    </subcellularLocation>
</comment>
<dbReference type="GO" id="GO:0005743">
    <property type="term" value="C:mitochondrial inner membrane"/>
    <property type="evidence" value="ECO:0007669"/>
    <property type="project" value="UniProtKB-SubCell"/>
</dbReference>
<evidence type="ECO:0000256" key="5">
    <source>
        <dbReference type="ARBA" id="ARBA00015947"/>
    </source>
</evidence>
<evidence type="ECO:0000256" key="3">
    <source>
        <dbReference type="ARBA" id="ARBA00004673"/>
    </source>
</evidence>
<dbReference type="Pfam" id="PF00115">
    <property type="entry name" value="COX1"/>
    <property type="match status" value="1"/>
</dbReference>
<dbReference type="GO" id="GO:0046872">
    <property type="term" value="F:metal ion binding"/>
    <property type="evidence" value="ECO:0007669"/>
    <property type="project" value="UniProtKB-KW"/>
</dbReference>
<keyword evidence="6 13" id="KW-0679">Respiratory chain</keyword>
<keyword evidence="11 13" id="KW-0472">Membrane</keyword>
<evidence type="ECO:0000256" key="6">
    <source>
        <dbReference type="ARBA" id="ARBA00022660"/>
    </source>
</evidence>
<keyword evidence="13" id="KW-0479">Metal-binding</keyword>
<keyword evidence="13" id="KW-0349">Heme</keyword>
<dbReference type="InterPro" id="IPR023615">
    <property type="entry name" value="Cyt_c_Oxase_su1_BS"/>
</dbReference>
<dbReference type="GO" id="GO:0004129">
    <property type="term" value="F:cytochrome-c oxidase activity"/>
    <property type="evidence" value="ECO:0007669"/>
    <property type="project" value="UniProtKB-EC"/>
</dbReference>
<dbReference type="Gene3D" id="1.20.210.10">
    <property type="entry name" value="Cytochrome c oxidase-like, subunit I domain"/>
    <property type="match status" value="1"/>
</dbReference>